<keyword evidence="3 9" id="KW-0808">Transferase</keyword>
<dbReference type="PRINTS" id="PR00471">
    <property type="entry name" value="ACETATEKNASE"/>
</dbReference>
<feature type="binding site" evidence="9">
    <location>
        <position position="425"/>
    </location>
    <ligand>
        <name>Mg(2+)</name>
        <dbReference type="ChEBI" id="CHEBI:18420"/>
    </ligand>
</feature>
<dbReference type="NCBIfam" id="TIGR00016">
    <property type="entry name" value="ackA"/>
    <property type="match status" value="1"/>
</dbReference>
<comment type="similarity">
    <text evidence="1 9 10">Belongs to the acetokinase family.</text>
</comment>
<evidence type="ECO:0000313" key="11">
    <source>
        <dbReference type="EMBL" id="QYO77750.1"/>
    </source>
</evidence>
<comment type="pathway">
    <text evidence="9">Metabolic intermediate biosynthesis; acetyl-CoA biosynthesis; acetyl-CoA from acetate: step 1/2.</text>
</comment>
<proteinExistence type="inferred from homology"/>
<evidence type="ECO:0000256" key="6">
    <source>
        <dbReference type="ARBA" id="ARBA00022777"/>
    </source>
</evidence>
<dbReference type="PANTHER" id="PTHR21060:SF21">
    <property type="entry name" value="ACETATE KINASE"/>
    <property type="match status" value="1"/>
</dbReference>
<reference evidence="11 12" key="1">
    <citation type="submission" date="2021-08" db="EMBL/GenBank/DDBJ databases">
        <title>Devosia salina sp. nov., isolated from the South China Sea sediment.</title>
        <authorList>
            <person name="Zhou Z."/>
        </authorList>
    </citation>
    <scope>NUCLEOTIDE SEQUENCE [LARGE SCALE GENOMIC DNA]</scope>
    <source>
        <strain evidence="11 12">SCS-3</strain>
    </source>
</reference>
<feature type="binding site" evidence="9">
    <location>
        <begin position="374"/>
        <end position="378"/>
    </location>
    <ligand>
        <name>ATP</name>
        <dbReference type="ChEBI" id="CHEBI:30616"/>
    </ligand>
</feature>
<feature type="site" description="Transition state stabilizer" evidence="9">
    <location>
        <position position="224"/>
    </location>
</feature>
<evidence type="ECO:0000256" key="2">
    <source>
        <dbReference type="ARBA" id="ARBA00022490"/>
    </source>
</evidence>
<dbReference type="PIRSF" id="PIRSF000722">
    <property type="entry name" value="Acetate_prop_kin"/>
    <property type="match status" value="1"/>
</dbReference>
<feature type="site" description="Transition state stabilizer" evidence="9">
    <location>
        <position position="285"/>
    </location>
</feature>
<dbReference type="SUPFAM" id="SSF53067">
    <property type="entry name" value="Actin-like ATPase domain"/>
    <property type="match status" value="2"/>
</dbReference>
<keyword evidence="2 9" id="KW-0963">Cytoplasm</keyword>
<dbReference type="InterPro" id="IPR004372">
    <property type="entry name" value="Ac/propionate_kinase"/>
</dbReference>
<evidence type="ECO:0000256" key="10">
    <source>
        <dbReference type="RuleBase" id="RU003835"/>
    </source>
</evidence>
<dbReference type="PROSITE" id="PS01075">
    <property type="entry name" value="ACETATE_KINASE_1"/>
    <property type="match status" value="1"/>
</dbReference>
<evidence type="ECO:0000256" key="4">
    <source>
        <dbReference type="ARBA" id="ARBA00022723"/>
    </source>
</evidence>
<evidence type="ECO:0000256" key="1">
    <source>
        <dbReference type="ARBA" id="ARBA00008748"/>
    </source>
</evidence>
<keyword evidence="6 9" id="KW-0418">Kinase</keyword>
<name>A0ABX8WNA6_9HYPH</name>
<comment type="cofactor">
    <cofactor evidence="9">
        <name>Mg(2+)</name>
        <dbReference type="ChEBI" id="CHEBI:18420"/>
    </cofactor>
    <cofactor evidence="9">
        <name>Mn(2+)</name>
        <dbReference type="ChEBI" id="CHEBI:29035"/>
    </cofactor>
    <text evidence="9">Mg(2+). Can also accept Mn(2+).</text>
</comment>
<evidence type="ECO:0000256" key="7">
    <source>
        <dbReference type="ARBA" id="ARBA00022840"/>
    </source>
</evidence>
<dbReference type="HAMAP" id="MF_00020">
    <property type="entry name" value="Acetate_kinase"/>
    <property type="match status" value="1"/>
</dbReference>
<sequence length="443" mass="47239">MQCRSGREIAGGLDAGAAKITHVGVSNCAQPIGNIVEPTQRQQRKGSLVDRFALTLNGGSSSLKFALFAPDGKTRRLGGKFDRLGQSGASFEVGGTGLPHRIERVSATSHAEALNVLFDWLDRELGPEAIAGIGHRVVHGGPRYRVHGEVDEAMLEELERVSDYAPEHLPAEIAMMKACRARYPALPQLACFDTVFHAGMPQIARMLAIPRHFFDHGVQRYGFHGLSYTYLLGELRRRAGEQAVKGRLVLAHLGNGASLVAVHEGRSVDTSMGFTPAAGVPMGTRSGDLDPGLVRYLAQVHDMDALAFDRMANHQSGLLGVSGSSSDIRELLASETADPRAAEALALFCYRIKQTIGAFAASLGGLDTIVFTGGIGENAAPIRERICAGLDFLGIALDNELNRAGGPVISRRDAPVSVRVIPTDEEAVIAAALAELLQPKDVS</sequence>
<accession>A0ABX8WNA6</accession>
<gene>
    <name evidence="9" type="primary">ackA</name>
    <name evidence="11" type="ORF">K1X15_04050</name>
</gene>
<feature type="binding site" evidence="9">
    <location>
        <position position="57"/>
    </location>
    <ligand>
        <name>Mg(2+)</name>
        <dbReference type="ChEBI" id="CHEBI:18420"/>
    </ligand>
</feature>
<dbReference type="Proteomes" id="UP000825799">
    <property type="component" value="Chromosome"/>
</dbReference>
<feature type="binding site" evidence="9">
    <location>
        <begin position="327"/>
        <end position="329"/>
    </location>
    <ligand>
        <name>ATP</name>
        <dbReference type="ChEBI" id="CHEBI:30616"/>
    </ligand>
</feature>
<feature type="binding site" evidence="9">
    <location>
        <position position="136"/>
    </location>
    <ligand>
        <name>substrate</name>
    </ligand>
</feature>
<dbReference type="EMBL" id="CP080590">
    <property type="protein sequence ID" value="QYO77750.1"/>
    <property type="molecule type" value="Genomic_DNA"/>
</dbReference>
<organism evidence="11 12">
    <name type="scientific">Devosia salina</name>
    <dbReference type="NCBI Taxonomy" id="2860336"/>
    <lineage>
        <taxon>Bacteria</taxon>
        <taxon>Pseudomonadati</taxon>
        <taxon>Pseudomonadota</taxon>
        <taxon>Alphaproteobacteria</taxon>
        <taxon>Hyphomicrobiales</taxon>
        <taxon>Devosiaceae</taxon>
        <taxon>Devosia</taxon>
    </lineage>
</organism>
<dbReference type="InterPro" id="IPR043129">
    <property type="entry name" value="ATPase_NBD"/>
</dbReference>
<keyword evidence="7 9" id="KW-0067">ATP-binding</keyword>
<keyword evidence="5 9" id="KW-0547">Nucleotide-binding</keyword>
<evidence type="ECO:0000256" key="3">
    <source>
        <dbReference type="ARBA" id="ARBA00022679"/>
    </source>
</evidence>
<dbReference type="InterPro" id="IPR000890">
    <property type="entry name" value="Aliphatic_acid_kin_short-chain"/>
</dbReference>
<dbReference type="InterPro" id="IPR023865">
    <property type="entry name" value="Aliphatic_acid_kinase_CS"/>
</dbReference>
<dbReference type="Gene3D" id="3.30.420.40">
    <property type="match status" value="2"/>
</dbReference>
<keyword evidence="4 9" id="KW-0479">Metal-binding</keyword>
<comment type="catalytic activity">
    <reaction evidence="9">
        <text>acetate + ATP = acetyl phosphate + ADP</text>
        <dbReference type="Rhea" id="RHEA:11352"/>
        <dbReference type="ChEBI" id="CHEBI:22191"/>
        <dbReference type="ChEBI" id="CHEBI:30089"/>
        <dbReference type="ChEBI" id="CHEBI:30616"/>
        <dbReference type="ChEBI" id="CHEBI:456216"/>
        <dbReference type="EC" id="2.7.2.1"/>
    </reaction>
</comment>
<feature type="binding site" evidence="9">
    <location>
        <position position="64"/>
    </location>
    <ligand>
        <name>ATP</name>
        <dbReference type="ChEBI" id="CHEBI:30616"/>
    </ligand>
</feature>
<dbReference type="Pfam" id="PF00871">
    <property type="entry name" value="Acetate_kinase"/>
    <property type="match status" value="1"/>
</dbReference>
<keyword evidence="12" id="KW-1185">Reference proteome</keyword>
<comment type="subcellular location">
    <subcellularLocation>
        <location evidence="9">Cytoplasm</location>
    </subcellularLocation>
</comment>
<evidence type="ECO:0000256" key="8">
    <source>
        <dbReference type="ARBA" id="ARBA00022842"/>
    </source>
</evidence>
<evidence type="ECO:0000313" key="12">
    <source>
        <dbReference type="Proteomes" id="UP000825799"/>
    </source>
</evidence>
<feature type="binding site" evidence="9">
    <location>
        <begin position="252"/>
        <end position="256"/>
    </location>
    <ligand>
        <name>ATP</name>
        <dbReference type="ChEBI" id="CHEBI:30616"/>
    </ligand>
</feature>
<protein>
    <recommendedName>
        <fullName evidence="9">Acetate kinase</fullName>
        <ecNumber evidence="9">2.7.2.1</ecNumber>
    </recommendedName>
    <alternativeName>
        <fullName evidence="9">Acetokinase</fullName>
    </alternativeName>
</protein>
<dbReference type="PROSITE" id="PS01076">
    <property type="entry name" value="ACETATE_KINASE_2"/>
    <property type="match status" value="1"/>
</dbReference>
<evidence type="ECO:0000256" key="5">
    <source>
        <dbReference type="ARBA" id="ARBA00022741"/>
    </source>
</evidence>
<feature type="active site" description="Proton donor/acceptor" evidence="9">
    <location>
        <position position="193"/>
    </location>
</feature>
<dbReference type="GO" id="GO:0008776">
    <property type="term" value="F:acetate kinase activity"/>
    <property type="evidence" value="ECO:0007669"/>
    <property type="project" value="UniProtKB-EC"/>
</dbReference>
<comment type="function">
    <text evidence="9">Catalyzes the formation of acetyl phosphate from acetate and ATP. Can also catalyze the reverse reaction.</text>
</comment>
<dbReference type="EC" id="2.7.2.1" evidence="9"/>
<evidence type="ECO:0000256" key="9">
    <source>
        <dbReference type="HAMAP-Rule" id="MF_00020"/>
    </source>
</evidence>
<dbReference type="PANTHER" id="PTHR21060">
    <property type="entry name" value="ACETATE KINASE"/>
    <property type="match status" value="1"/>
</dbReference>
<comment type="subunit">
    <text evidence="9">Homodimer.</text>
</comment>
<keyword evidence="8 9" id="KW-0460">Magnesium</keyword>